<protein>
    <submittedName>
        <fullName evidence="4">Inositol phosphoceramide mannosyltransferase 2-like</fullName>
    </submittedName>
</protein>
<dbReference type="RefSeq" id="XP_005103153.1">
    <property type="nucleotide sequence ID" value="XM_005103096.3"/>
</dbReference>
<dbReference type="Gene3D" id="3.90.550.20">
    <property type="match status" value="1"/>
</dbReference>
<accession>A0ABM0JWH2</accession>
<keyword evidence="2" id="KW-1133">Transmembrane helix</keyword>
<dbReference type="Pfam" id="PF04488">
    <property type="entry name" value="Gly_transf_sug"/>
    <property type="match status" value="1"/>
</dbReference>
<gene>
    <name evidence="4" type="primary">LOC101849070</name>
</gene>
<keyword evidence="1" id="KW-0808">Transferase</keyword>
<proteinExistence type="predicted"/>
<evidence type="ECO:0000313" key="4">
    <source>
        <dbReference type="RefSeq" id="XP_005103153.1"/>
    </source>
</evidence>
<evidence type="ECO:0000256" key="1">
    <source>
        <dbReference type="ARBA" id="ARBA00022679"/>
    </source>
</evidence>
<keyword evidence="2" id="KW-0812">Transmembrane</keyword>
<name>A0ABM0JWH2_APLCA</name>
<dbReference type="InterPro" id="IPR051706">
    <property type="entry name" value="Glycosyltransferase_domain"/>
</dbReference>
<evidence type="ECO:0000313" key="3">
    <source>
        <dbReference type="Proteomes" id="UP000694888"/>
    </source>
</evidence>
<feature type="transmembrane region" description="Helical" evidence="2">
    <location>
        <begin position="21"/>
        <end position="40"/>
    </location>
</feature>
<evidence type="ECO:0000256" key="2">
    <source>
        <dbReference type="SAM" id="Phobius"/>
    </source>
</evidence>
<dbReference type="PANTHER" id="PTHR32385">
    <property type="entry name" value="MANNOSYL PHOSPHORYLINOSITOL CERAMIDE SYNTHASE"/>
    <property type="match status" value="1"/>
</dbReference>
<keyword evidence="2" id="KW-0472">Membrane</keyword>
<dbReference type="GeneID" id="101849070"/>
<dbReference type="InterPro" id="IPR007577">
    <property type="entry name" value="GlycoTrfase_DXD_sugar-bd_CS"/>
</dbReference>
<sequence>MRIRNVPVLRLFLGFDKRKQRRITVLIGAFLFLVSLHFILKWDASNHESNFANLDIDIPENFVPVRVTEREPLPVSGSSKIPKIIHQTWKDVDVPIQFSDWIKSWLSLHPDWEYWLWTDSDAEQLIAEKYPSFLEIFKGYTQPIRKADALRYFVLYEYGGLYVDMDMEALTPIDPLTQKYSCFIGQEPYEHPILDTNFEKLLINALIGCRKGHPFMKMLIDSLPAYSIMWNYLDSTGPHFVTSVFRQYEANVPMLEDDDGFVYVTPSEYFYPFIDPDKLKYMFSLCSDHQKLTTLQLKACRNLKFKYLPENSIDLKEIAFTNHHWYHTYLRKMFSTADRYVSIYLLIPRVKTYNLHKP</sequence>
<organism evidence="3 4">
    <name type="scientific">Aplysia californica</name>
    <name type="common">California sea hare</name>
    <dbReference type="NCBI Taxonomy" id="6500"/>
    <lineage>
        <taxon>Eukaryota</taxon>
        <taxon>Metazoa</taxon>
        <taxon>Spiralia</taxon>
        <taxon>Lophotrochozoa</taxon>
        <taxon>Mollusca</taxon>
        <taxon>Gastropoda</taxon>
        <taxon>Heterobranchia</taxon>
        <taxon>Euthyneura</taxon>
        <taxon>Tectipleura</taxon>
        <taxon>Aplysiida</taxon>
        <taxon>Aplysioidea</taxon>
        <taxon>Aplysiidae</taxon>
        <taxon>Aplysia</taxon>
    </lineage>
</organism>
<dbReference type="Proteomes" id="UP000694888">
    <property type="component" value="Unplaced"/>
</dbReference>
<dbReference type="InterPro" id="IPR029044">
    <property type="entry name" value="Nucleotide-diphossugar_trans"/>
</dbReference>
<keyword evidence="3" id="KW-1185">Reference proteome</keyword>
<reference evidence="4" key="1">
    <citation type="submission" date="2025-08" db="UniProtKB">
        <authorList>
            <consortium name="RefSeq"/>
        </authorList>
    </citation>
    <scope>IDENTIFICATION</scope>
</reference>
<dbReference type="SUPFAM" id="SSF53448">
    <property type="entry name" value="Nucleotide-diphospho-sugar transferases"/>
    <property type="match status" value="1"/>
</dbReference>
<dbReference type="PANTHER" id="PTHR32385:SF15">
    <property type="entry name" value="INOSITOL PHOSPHOCERAMIDE MANNOSYLTRANSFERASE 1"/>
    <property type="match status" value="1"/>
</dbReference>